<keyword evidence="6" id="KW-1185">Reference proteome</keyword>
<dbReference type="PRINTS" id="PR01790">
    <property type="entry name" value="SMP30FAMILY"/>
</dbReference>
<keyword evidence="3" id="KW-0862">Zinc</keyword>
<gene>
    <name evidence="5" type="ORF">GGR43_002475</name>
</gene>
<dbReference type="GO" id="GO:0019853">
    <property type="term" value="P:L-ascorbic acid biosynthetic process"/>
    <property type="evidence" value="ECO:0007669"/>
    <property type="project" value="TreeGrafter"/>
</dbReference>
<dbReference type="InterPro" id="IPR005511">
    <property type="entry name" value="SMP-30"/>
</dbReference>
<dbReference type="GO" id="GO:0004341">
    <property type="term" value="F:gluconolactonase activity"/>
    <property type="evidence" value="ECO:0007669"/>
    <property type="project" value="TreeGrafter"/>
</dbReference>
<dbReference type="PANTHER" id="PTHR10907:SF47">
    <property type="entry name" value="REGUCALCIN"/>
    <property type="match status" value="1"/>
</dbReference>
<protein>
    <submittedName>
        <fullName evidence="5">Sugar lactone lactonase YvrE</fullName>
    </submittedName>
</protein>
<dbReference type="InterPro" id="IPR011042">
    <property type="entry name" value="6-blade_b-propeller_TolB-like"/>
</dbReference>
<evidence type="ECO:0000256" key="1">
    <source>
        <dbReference type="ARBA" id="ARBA00008853"/>
    </source>
</evidence>
<sequence>MTMTLFATHETELLLDWKAAIAEAPIWDAARGSFWCVDNVVGDVIEIGVDGKVRQTIRRDRPVAAVLPRRAGGLLLAEGLAFTLLDADGGERVLATLDANPATTRINEAKCDPQGRVWAGTVAAALPVGGAALYRVDAAGRVDRMVDGLTIGNGMGWSPDGGIFYLADSPTARIDAFDFDDATGALGGRRTVVHFDVGEGWPDGLCVDAEGAIWVAVPLTSEVRRYSPEGGLLARMRIDAPFATSCAFGGEDHSALLVTSGSVPLPPQMIAAIGFPPPMAEAAVRAERAGGLFLGRPGVRGMPSAPFPG</sequence>
<dbReference type="PANTHER" id="PTHR10907">
    <property type="entry name" value="REGUCALCIN"/>
    <property type="match status" value="1"/>
</dbReference>
<dbReference type="Pfam" id="PF08450">
    <property type="entry name" value="SGL"/>
    <property type="match status" value="1"/>
</dbReference>
<feature type="domain" description="SMP-30/Gluconolactonase/LRE-like region" evidence="4">
    <location>
        <begin position="22"/>
        <end position="261"/>
    </location>
</feature>
<dbReference type="GO" id="GO:0005509">
    <property type="term" value="F:calcium ion binding"/>
    <property type="evidence" value="ECO:0007669"/>
    <property type="project" value="TreeGrafter"/>
</dbReference>
<evidence type="ECO:0000313" key="6">
    <source>
        <dbReference type="Proteomes" id="UP000571950"/>
    </source>
</evidence>
<proteinExistence type="inferred from homology"/>
<dbReference type="InterPro" id="IPR013658">
    <property type="entry name" value="SGL"/>
</dbReference>
<dbReference type="AlphaFoldDB" id="A0A7W6BNB5"/>
<feature type="binding site" evidence="3">
    <location>
        <position position="153"/>
    </location>
    <ligand>
        <name>a divalent metal cation</name>
        <dbReference type="ChEBI" id="CHEBI:60240"/>
    </ligand>
</feature>
<feature type="binding site" evidence="3">
    <location>
        <position position="107"/>
    </location>
    <ligand>
        <name>substrate</name>
    </ligand>
</feature>
<comment type="similarity">
    <text evidence="1">Belongs to the SMP-30/CGR1 family.</text>
</comment>
<keyword evidence="3" id="KW-0479">Metal-binding</keyword>
<dbReference type="Gene3D" id="2.120.10.30">
    <property type="entry name" value="TolB, C-terminal domain"/>
    <property type="match status" value="1"/>
</dbReference>
<dbReference type="RefSeq" id="WP_246343710.1">
    <property type="nucleotide sequence ID" value="NZ_BSPS01000012.1"/>
</dbReference>
<feature type="active site" description="Proton donor/acceptor" evidence="2">
    <location>
        <position position="203"/>
    </location>
</feature>
<accession>A0A7W6BNB5</accession>
<dbReference type="Proteomes" id="UP000571950">
    <property type="component" value="Unassembled WGS sequence"/>
</dbReference>
<dbReference type="EMBL" id="JACIDT010000008">
    <property type="protein sequence ID" value="MBB3926752.1"/>
    <property type="molecule type" value="Genomic_DNA"/>
</dbReference>
<organism evidence="5 6">
    <name type="scientific">Sphingobium jiangsuense</name>
    <dbReference type="NCBI Taxonomy" id="870476"/>
    <lineage>
        <taxon>Bacteria</taxon>
        <taxon>Pseudomonadati</taxon>
        <taxon>Pseudomonadota</taxon>
        <taxon>Alphaproteobacteria</taxon>
        <taxon>Sphingomonadales</taxon>
        <taxon>Sphingomonadaceae</taxon>
        <taxon>Sphingobium</taxon>
    </lineage>
</organism>
<comment type="caution">
    <text evidence="5">The sequence shown here is derived from an EMBL/GenBank/DDBJ whole genome shotgun (WGS) entry which is preliminary data.</text>
</comment>
<evidence type="ECO:0000256" key="2">
    <source>
        <dbReference type="PIRSR" id="PIRSR605511-1"/>
    </source>
</evidence>
<feature type="binding site" evidence="3">
    <location>
        <position position="23"/>
    </location>
    <ligand>
        <name>a divalent metal cation</name>
        <dbReference type="ChEBI" id="CHEBI:60240"/>
    </ligand>
</feature>
<feature type="binding site" evidence="3">
    <location>
        <position position="105"/>
    </location>
    <ligand>
        <name>substrate</name>
    </ligand>
</feature>
<feature type="binding site" evidence="3">
    <location>
        <position position="203"/>
    </location>
    <ligand>
        <name>a divalent metal cation</name>
        <dbReference type="ChEBI" id="CHEBI:60240"/>
    </ligand>
</feature>
<evidence type="ECO:0000256" key="3">
    <source>
        <dbReference type="PIRSR" id="PIRSR605511-2"/>
    </source>
</evidence>
<reference evidence="5 6" key="1">
    <citation type="submission" date="2020-08" db="EMBL/GenBank/DDBJ databases">
        <title>Genomic Encyclopedia of Type Strains, Phase IV (KMG-IV): sequencing the most valuable type-strain genomes for metagenomic binning, comparative biology and taxonomic classification.</title>
        <authorList>
            <person name="Goeker M."/>
        </authorList>
    </citation>
    <scope>NUCLEOTIDE SEQUENCE [LARGE SCALE GENOMIC DNA]</scope>
    <source>
        <strain evidence="5 6">DSM 26189</strain>
    </source>
</reference>
<evidence type="ECO:0000259" key="4">
    <source>
        <dbReference type="Pfam" id="PF08450"/>
    </source>
</evidence>
<name>A0A7W6BNB5_9SPHN</name>
<comment type="cofactor">
    <cofactor evidence="3">
        <name>Zn(2+)</name>
        <dbReference type="ChEBI" id="CHEBI:29105"/>
    </cofactor>
    <text evidence="3">Binds 1 divalent metal cation per subunit.</text>
</comment>
<dbReference type="SUPFAM" id="SSF63829">
    <property type="entry name" value="Calcium-dependent phosphotriesterase"/>
    <property type="match status" value="1"/>
</dbReference>
<evidence type="ECO:0000313" key="5">
    <source>
        <dbReference type="EMBL" id="MBB3926752.1"/>
    </source>
</evidence>